<organism evidence="1 3">
    <name type="scientific">Didymodactylos carnosus</name>
    <dbReference type="NCBI Taxonomy" id="1234261"/>
    <lineage>
        <taxon>Eukaryota</taxon>
        <taxon>Metazoa</taxon>
        <taxon>Spiralia</taxon>
        <taxon>Gnathifera</taxon>
        <taxon>Rotifera</taxon>
        <taxon>Eurotatoria</taxon>
        <taxon>Bdelloidea</taxon>
        <taxon>Philodinida</taxon>
        <taxon>Philodinidae</taxon>
        <taxon>Didymodactylos</taxon>
    </lineage>
</organism>
<dbReference type="AlphaFoldDB" id="A0A815KBI8"/>
<gene>
    <name evidence="1" type="ORF">GPM918_LOCUS32927</name>
    <name evidence="2" type="ORF">SRO942_LOCUS33599</name>
</gene>
<dbReference type="Proteomes" id="UP000663829">
    <property type="component" value="Unassembled WGS sequence"/>
</dbReference>
<dbReference type="EMBL" id="CAJOBC010082548">
    <property type="protein sequence ID" value="CAF4288091.1"/>
    <property type="molecule type" value="Genomic_DNA"/>
</dbReference>
<name>A0A815KBI8_9BILA</name>
<proteinExistence type="predicted"/>
<keyword evidence="3" id="KW-1185">Reference proteome</keyword>
<feature type="non-terminal residue" evidence="1">
    <location>
        <position position="33"/>
    </location>
</feature>
<sequence length="33" mass="3663">MFRCAWACRNISWALSACLSLPSAYPGLVCRCL</sequence>
<evidence type="ECO:0000313" key="1">
    <source>
        <dbReference type="EMBL" id="CAF1393816.1"/>
    </source>
</evidence>
<evidence type="ECO:0000313" key="3">
    <source>
        <dbReference type="Proteomes" id="UP000663829"/>
    </source>
</evidence>
<evidence type="ECO:0000313" key="2">
    <source>
        <dbReference type="EMBL" id="CAF4288091.1"/>
    </source>
</evidence>
<protein>
    <submittedName>
        <fullName evidence="1">Uncharacterized protein</fullName>
    </submittedName>
</protein>
<reference evidence="1" key="1">
    <citation type="submission" date="2021-02" db="EMBL/GenBank/DDBJ databases">
        <authorList>
            <person name="Nowell W R."/>
        </authorList>
    </citation>
    <scope>NUCLEOTIDE SEQUENCE</scope>
</reference>
<comment type="caution">
    <text evidence="1">The sequence shown here is derived from an EMBL/GenBank/DDBJ whole genome shotgun (WGS) entry which is preliminary data.</text>
</comment>
<dbReference type="EMBL" id="CAJNOQ010017138">
    <property type="protein sequence ID" value="CAF1393816.1"/>
    <property type="molecule type" value="Genomic_DNA"/>
</dbReference>
<accession>A0A815KBI8</accession>
<dbReference type="Proteomes" id="UP000681722">
    <property type="component" value="Unassembled WGS sequence"/>
</dbReference>